<evidence type="ECO:0000313" key="1">
    <source>
        <dbReference type="EMBL" id="KAG2587741.1"/>
    </source>
</evidence>
<proteinExistence type="predicted"/>
<accession>A0A8T0RN68</accession>
<comment type="caution">
    <text evidence="1">The sequence shown here is derived from an EMBL/GenBank/DDBJ whole genome shotgun (WGS) entry which is preliminary data.</text>
</comment>
<gene>
    <name evidence="1" type="ORF">PVAP13_5NG171981</name>
</gene>
<name>A0A8T0RN68_PANVG</name>
<dbReference type="PANTHER" id="PTHR33377">
    <property type="entry name" value="OS10G0134700 PROTEIN-RELATED"/>
    <property type="match status" value="1"/>
</dbReference>
<evidence type="ECO:0008006" key="3">
    <source>
        <dbReference type="Google" id="ProtNLM"/>
    </source>
</evidence>
<keyword evidence="2" id="KW-1185">Reference proteome</keyword>
<dbReference type="AlphaFoldDB" id="A0A8T0RN68"/>
<dbReference type="PANTHER" id="PTHR33377:SF54">
    <property type="entry name" value="OS01G0256300 PROTEIN"/>
    <property type="match status" value="1"/>
</dbReference>
<protein>
    <recommendedName>
        <fullName evidence="3">Rx N-terminal domain-containing protein</fullName>
    </recommendedName>
</protein>
<evidence type="ECO:0000313" key="2">
    <source>
        <dbReference type="Proteomes" id="UP000823388"/>
    </source>
</evidence>
<organism evidence="1 2">
    <name type="scientific">Panicum virgatum</name>
    <name type="common">Blackwell switchgrass</name>
    <dbReference type="NCBI Taxonomy" id="38727"/>
    <lineage>
        <taxon>Eukaryota</taxon>
        <taxon>Viridiplantae</taxon>
        <taxon>Streptophyta</taxon>
        <taxon>Embryophyta</taxon>
        <taxon>Tracheophyta</taxon>
        <taxon>Spermatophyta</taxon>
        <taxon>Magnoliopsida</taxon>
        <taxon>Liliopsida</taxon>
        <taxon>Poales</taxon>
        <taxon>Poaceae</taxon>
        <taxon>PACMAD clade</taxon>
        <taxon>Panicoideae</taxon>
        <taxon>Panicodae</taxon>
        <taxon>Paniceae</taxon>
        <taxon>Panicinae</taxon>
        <taxon>Panicum</taxon>
        <taxon>Panicum sect. Hiantes</taxon>
    </lineage>
</organism>
<reference evidence="1" key="1">
    <citation type="submission" date="2020-05" db="EMBL/GenBank/DDBJ databases">
        <title>WGS assembly of Panicum virgatum.</title>
        <authorList>
            <person name="Lovell J.T."/>
            <person name="Jenkins J."/>
            <person name="Shu S."/>
            <person name="Juenger T.E."/>
            <person name="Schmutz J."/>
        </authorList>
    </citation>
    <scope>NUCLEOTIDE SEQUENCE</scope>
    <source>
        <strain evidence="1">AP13</strain>
    </source>
</reference>
<dbReference type="EMBL" id="CM029046">
    <property type="protein sequence ID" value="KAG2587741.1"/>
    <property type="molecule type" value="Genomic_DNA"/>
</dbReference>
<dbReference type="Proteomes" id="UP000823388">
    <property type="component" value="Chromosome 5N"/>
</dbReference>
<sequence length="234" mass="26220">MDVVLSAVAADRGGAPHAVGRLIAFLVRKYQEPGAAEDAVRLRGALLRAGAIVKEAEGRQIASRAMLLQLHQLRREMCQGAYMLDVNAIRWRAGDPRKRHATAARRTFSRLDLGTGGGLSVAVESLEAALSDMRELVVLLGGCPRVAWQPYNAYLLMESCMFGHQMEKEQINSFLLRSSQDLDVLPILGPREVGKWTLVEHVCLDEKVRKHFVQIHRDILRYRRSWSPKVLQTS</sequence>